<dbReference type="EMBL" id="JAXCGZ010003889">
    <property type="protein sequence ID" value="KAK7082792.1"/>
    <property type="molecule type" value="Genomic_DNA"/>
</dbReference>
<proteinExistence type="predicted"/>
<name>A0AAN9AF62_HALRR</name>
<protein>
    <submittedName>
        <fullName evidence="2">Uncharacterized protein</fullName>
    </submittedName>
</protein>
<sequence>MAHNGRMPVSSYEDEMEDYMNHEYFDGPPDFIDNRSYRSYPTERRVRQDFDYNHGLNRPSKYGHNEPLYRYGFHGHDETYEQHNPKPYPDCSEPTHGFRSRVHDGQPGCHTPPQDRNYFGRCGANIILGPTGPKTHRRTDECDLLSRPPPGPCEANRHHRPLPMHSKPHNPEAFHSLPGLDVLDGPHAADTYQGPLAHDIHNGSRDADRYGIPQVNSYQRQIGSAASYGPPNTPYGPPETQICLPPHNHNVHLGVLPPGPNAHLGLPLPDPSMHLGQLPTGPNAHLESPPPHLGKHLGRPPPPDIQLGPPPPANDVPLLPPHGPPPLPHAPPPLPHAPNLHSTLSLHESPYGNENHLLSLHSSPLYSNIPSSLPVSITSHNVVPVPSATTETYPPGSPVNPPLPPSPPPRENRPPTPPFPCPPSPHPPSSSSPHPPFLPLHDEAQFSSSNSASPEMNDKQKEKFIKKYVKSAQKLKSAERMNHGKLIENIRPRRKKEPKKTDGGKLDILEESPTRPNLDTRLRQMFGALSDKESPEKKKPSPKPPPQTRREDNVDCDRPLSPPPSPFLSRHMYHYWHKVTVKLRKTYRVSSIDFVGSKLTSSGLLSKGKVINTKSVSKMPSKSADCLPPPPKLPTVHPPNYKANKNPSFTSKDSLKAESPAKSIHRMHPYKTSDYKDRIIKSSLDSEFEISCELSPEEQMNDGDLLSNVTEDLNKKFISADSDCLEKSEEQIECENSTRDDENNADRGSGTHNRSETISTVLSKIMEELRTEIQQEILGSVTRQAPSVLFSHLGPGCNLVTATAGRFIFIMFLK</sequence>
<feature type="compositionally biased region" description="Basic and acidic residues" evidence="1">
    <location>
        <begin position="476"/>
        <end position="491"/>
    </location>
</feature>
<accession>A0AAN9AF62</accession>
<feature type="compositionally biased region" description="Basic and acidic residues" evidence="1">
    <location>
        <begin position="499"/>
        <end position="508"/>
    </location>
</feature>
<feature type="compositionally biased region" description="Pro residues" evidence="1">
    <location>
        <begin position="395"/>
        <end position="438"/>
    </location>
</feature>
<gene>
    <name evidence="2" type="ORF">SK128_005264</name>
</gene>
<dbReference type="Proteomes" id="UP001381693">
    <property type="component" value="Unassembled WGS sequence"/>
</dbReference>
<feature type="region of interest" description="Disordered" evidence="1">
    <location>
        <begin position="473"/>
        <end position="569"/>
    </location>
</feature>
<dbReference type="AlphaFoldDB" id="A0AAN9AF62"/>
<feature type="compositionally biased region" description="Basic and acidic residues" evidence="1">
    <location>
        <begin position="733"/>
        <end position="745"/>
    </location>
</feature>
<evidence type="ECO:0000313" key="2">
    <source>
        <dbReference type="EMBL" id="KAK7082792.1"/>
    </source>
</evidence>
<comment type="caution">
    <text evidence="2">The sequence shown here is derived from an EMBL/GenBank/DDBJ whole genome shotgun (WGS) entry which is preliminary data.</text>
</comment>
<reference evidence="2 3" key="1">
    <citation type="submission" date="2023-11" db="EMBL/GenBank/DDBJ databases">
        <title>Halocaridina rubra genome assembly.</title>
        <authorList>
            <person name="Smith C."/>
        </authorList>
    </citation>
    <scope>NUCLEOTIDE SEQUENCE [LARGE SCALE GENOMIC DNA]</scope>
    <source>
        <strain evidence="2">EP-1</strain>
        <tissue evidence="2">Whole</tissue>
    </source>
</reference>
<feature type="compositionally biased region" description="Basic and acidic residues" evidence="1">
    <location>
        <begin position="530"/>
        <end position="539"/>
    </location>
</feature>
<feature type="region of interest" description="Disordered" evidence="1">
    <location>
        <begin position="263"/>
        <end position="348"/>
    </location>
</feature>
<feature type="region of interest" description="Disordered" evidence="1">
    <location>
        <begin position="386"/>
        <end position="461"/>
    </location>
</feature>
<feature type="compositionally biased region" description="Polar residues" evidence="1">
    <location>
        <begin position="445"/>
        <end position="454"/>
    </location>
</feature>
<feature type="compositionally biased region" description="Pro residues" evidence="1">
    <location>
        <begin position="299"/>
        <end position="336"/>
    </location>
</feature>
<feature type="region of interest" description="Disordered" evidence="1">
    <location>
        <begin position="733"/>
        <end position="755"/>
    </location>
</feature>
<organism evidence="2 3">
    <name type="scientific">Halocaridina rubra</name>
    <name type="common">Hawaiian red shrimp</name>
    <dbReference type="NCBI Taxonomy" id="373956"/>
    <lineage>
        <taxon>Eukaryota</taxon>
        <taxon>Metazoa</taxon>
        <taxon>Ecdysozoa</taxon>
        <taxon>Arthropoda</taxon>
        <taxon>Crustacea</taxon>
        <taxon>Multicrustacea</taxon>
        <taxon>Malacostraca</taxon>
        <taxon>Eumalacostraca</taxon>
        <taxon>Eucarida</taxon>
        <taxon>Decapoda</taxon>
        <taxon>Pleocyemata</taxon>
        <taxon>Caridea</taxon>
        <taxon>Atyoidea</taxon>
        <taxon>Atyidae</taxon>
        <taxon>Halocaridina</taxon>
    </lineage>
</organism>
<evidence type="ECO:0000313" key="3">
    <source>
        <dbReference type="Proteomes" id="UP001381693"/>
    </source>
</evidence>
<keyword evidence="3" id="KW-1185">Reference proteome</keyword>
<evidence type="ECO:0000256" key="1">
    <source>
        <dbReference type="SAM" id="MobiDB-lite"/>
    </source>
</evidence>
<feature type="compositionally biased region" description="Basic and acidic residues" evidence="1">
    <location>
        <begin position="548"/>
        <end position="558"/>
    </location>
</feature>
<feature type="region of interest" description="Disordered" evidence="1">
    <location>
        <begin position="644"/>
        <end position="669"/>
    </location>
</feature>